<keyword evidence="2" id="KW-1185">Reference proteome</keyword>
<accession>A0ABU8QG35</accession>
<organism evidence="1 2">
    <name type="scientific">Cognatishimia coralii</name>
    <dbReference type="NCBI Taxonomy" id="3083254"/>
    <lineage>
        <taxon>Bacteria</taxon>
        <taxon>Pseudomonadati</taxon>
        <taxon>Pseudomonadota</taxon>
        <taxon>Alphaproteobacteria</taxon>
        <taxon>Rhodobacterales</taxon>
        <taxon>Paracoccaceae</taxon>
        <taxon>Cognatishimia</taxon>
    </lineage>
</organism>
<dbReference type="Proteomes" id="UP001368270">
    <property type="component" value="Unassembled WGS sequence"/>
</dbReference>
<gene>
    <name evidence="1" type="ORF">WG622_09045</name>
</gene>
<proteinExistence type="predicted"/>
<dbReference type="Pfam" id="PF12831">
    <property type="entry name" value="FAD_oxidored"/>
    <property type="match status" value="1"/>
</dbReference>
<dbReference type="PANTHER" id="PTHR42685:SF22">
    <property type="entry name" value="CONDITIONED MEDIUM FACTOR RECEPTOR 1"/>
    <property type="match status" value="1"/>
</dbReference>
<dbReference type="InterPro" id="IPR011777">
    <property type="entry name" value="Geranylgeranyl_Rdtase_fam"/>
</dbReference>
<dbReference type="InterPro" id="IPR050407">
    <property type="entry name" value="Geranylgeranyl_reductase"/>
</dbReference>
<dbReference type="PANTHER" id="PTHR42685">
    <property type="entry name" value="GERANYLGERANYL DIPHOSPHATE REDUCTASE"/>
    <property type="match status" value="1"/>
</dbReference>
<dbReference type="PRINTS" id="PR00420">
    <property type="entry name" value="RNGMNOXGNASE"/>
</dbReference>
<dbReference type="NCBIfam" id="TIGR02032">
    <property type="entry name" value="GG-red-SF"/>
    <property type="match status" value="1"/>
</dbReference>
<dbReference type="EMBL" id="JBBGAZ010000004">
    <property type="protein sequence ID" value="MEJ5218383.1"/>
    <property type="molecule type" value="Genomic_DNA"/>
</dbReference>
<dbReference type="Gene3D" id="3.50.50.60">
    <property type="entry name" value="FAD/NAD(P)-binding domain"/>
    <property type="match status" value="1"/>
</dbReference>
<sequence length="387" mass="41969">MGRGAVMPQVDVIVLGAGPAGSAAAAVAARAGLSVALVDKASFPRDKLCGGGVTERSRSYFKDAFGHDIQFDDILSTQEVEFWHAGQRLSHMQAQAPIHLAMRLSFDDQMFRHAVSLGGLDYSGHRVTDINGTSIELAGGTSLEAKVLIGADGVNSQVARHLFGAAFDHDQIGFALEVEAPKEDDSAALRIDFNAADWGYGWRFPKQDSVTIGVGGLTSHNPDMKARMRSYTDLLNLKSIPKLKGHFLPFGHFKTQPGRGATLLAGDAAGLVDPITGEGIAYAIKSGHLAAEAAIEALKANTPDRAFAIYLRKLKPIHRNLRIARTLRKLVFSGRFKDAFFQKMAQSGRLRHEYLNVLAGKQEYPALLLKSGLSLPRFVLRGLRRRS</sequence>
<dbReference type="SUPFAM" id="SSF51905">
    <property type="entry name" value="FAD/NAD(P)-binding domain"/>
    <property type="match status" value="1"/>
</dbReference>
<name>A0ABU8QG35_9RHOB</name>
<comment type="caution">
    <text evidence="1">The sequence shown here is derived from an EMBL/GenBank/DDBJ whole genome shotgun (WGS) entry which is preliminary data.</text>
</comment>
<dbReference type="InterPro" id="IPR036188">
    <property type="entry name" value="FAD/NAD-bd_sf"/>
</dbReference>
<evidence type="ECO:0000313" key="2">
    <source>
        <dbReference type="Proteomes" id="UP001368270"/>
    </source>
</evidence>
<protein>
    <submittedName>
        <fullName evidence="1">Geranylgeranyl reductase family protein</fullName>
    </submittedName>
</protein>
<dbReference type="RefSeq" id="WP_339403306.1">
    <property type="nucleotide sequence ID" value="NZ_JBBGAZ010000004.1"/>
</dbReference>
<reference evidence="1 2" key="1">
    <citation type="submission" date="2024-03" db="EMBL/GenBank/DDBJ databases">
        <title>Cognatishimia coralii sp. nov., a marine bacterium isolated from coral surrounding seawater.</title>
        <authorList>
            <person name="Liu X."/>
            <person name="Liu S."/>
            <person name="Sun H."/>
            <person name="Zhang Y."/>
        </authorList>
    </citation>
    <scope>NUCLEOTIDE SEQUENCE [LARGE SCALE GENOMIC DNA]</scope>
    <source>
        <strain evidence="1 2">D5M38</strain>
    </source>
</reference>
<evidence type="ECO:0000313" key="1">
    <source>
        <dbReference type="EMBL" id="MEJ5218383.1"/>
    </source>
</evidence>